<evidence type="ECO:0000313" key="3">
    <source>
        <dbReference type="Proteomes" id="UP000317572"/>
    </source>
</evidence>
<accession>A0A515D5V1</accession>
<keyword evidence="1" id="KW-0472">Membrane</keyword>
<feature type="transmembrane region" description="Helical" evidence="1">
    <location>
        <begin position="12"/>
        <end position="32"/>
    </location>
</feature>
<dbReference type="Proteomes" id="UP000317572">
    <property type="component" value="Plasmid p2-125"/>
</dbReference>
<geneLocation type="plasmid" evidence="2 3">
    <name>p2-125</name>
</geneLocation>
<dbReference type="NCBIfam" id="NF010287">
    <property type="entry name" value="PRK13727.1"/>
    <property type="match status" value="1"/>
</dbReference>
<organism evidence="2 3">
    <name type="scientific">Serratia liquefaciens</name>
    <dbReference type="NCBI Taxonomy" id="614"/>
    <lineage>
        <taxon>Bacteria</taxon>
        <taxon>Pseudomonadati</taxon>
        <taxon>Pseudomonadota</taxon>
        <taxon>Gammaproteobacteria</taxon>
        <taxon>Enterobacterales</taxon>
        <taxon>Yersiniaceae</taxon>
        <taxon>Serratia</taxon>
    </lineage>
</organism>
<keyword evidence="1" id="KW-1133">Transmembrane helix</keyword>
<evidence type="ECO:0000256" key="1">
    <source>
        <dbReference type="SAM" id="Phobius"/>
    </source>
</evidence>
<name>A0A515D5V1_SERLI</name>
<evidence type="ECO:0000313" key="2">
    <source>
        <dbReference type="EMBL" id="QDL35786.1"/>
    </source>
</evidence>
<keyword evidence="2" id="KW-0614">Plasmid</keyword>
<sequence>MRKFRFRLPEFDNVGLWILTLGVWFHIVSRLIRPNPSMAILLAQIIGLSLTLWGGYRILNVWIARARAAEKDAADRRPSAGAEHHEG</sequence>
<dbReference type="AlphaFoldDB" id="A0A515D5V1"/>
<protein>
    <submittedName>
        <fullName evidence="2">Type-F conjugative transfer system pilin chaperone TraQ</fullName>
    </submittedName>
</protein>
<dbReference type="InterPro" id="IPR014112">
    <property type="entry name" value="TraQ_proteobacteria"/>
</dbReference>
<gene>
    <name evidence="2" type="primary">traQ</name>
    <name evidence="2" type="ORF">EGO53_28830</name>
</gene>
<dbReference type="EMBL" id="CP033895">
    <property type="protein sequence ID" value="QDL35786.1"/>
    <property type="molecule type" value="Genomic_DNA"/>
</dbReference>
<dbReference type="Pfam" id="PF09679">
    <property type="entry name" value="TraQ"/>
    <property type="match status" value="1"/>
</dbReference>
<dbReference type="RefSeq" id="WP_142816629.1">
    <property type="nucleotide sequence ID" value="NZ_CP033895.1"/>
</dbReference>
<dbReference type="NCBIfam" id="TIGR02741">
    <property type="entry name" value="TraQ"/>
    <property type="match status" value="1"/>
</dbReference>
<keyword evidence="1" id="KW-0812">Transmembrane</keyword>
<feature type="transmembrane region" description="Helical" evidence="1">
    <location>
        <begin position="38"/>
        <end position="59"/>
    </location>
</feature>
<reference evidence="2 3" key="1">
    <citation type="submission" date="2018-11" db="EMBL/GenBank/DDBJ databases">
        <title>The first complete genome of Serratia liquefaciens isolated from metalophyte plant revel distinctness adaptive mechanisms in an extreme habitat.</title>
        <authorList>
            <person name="Caneschi W.L."/>
            <person name="Sanchez A.B."/>
            <person name="Felestrino E.B."/>
            <person name="Assis R.A.B."/>
            <person name="Lemes C.G.C."/>
            <person name="Cordeiro I.F."/>
            <person name="Fonseca N.P."/>
            <person name="Villa M."/>
            <person name="Vieira I.T."/>
            <person name="Moraes L.A."/>
            <person name="Kamino L.H.Y."/>
            <person name="do Carmo F."/>
            <person name="Garcia C.M."/>
            <person name="Almeida N.F."/>
            <person name="Silva R.S."/>
            <person name="Ferro J.A."/>
            <person name="Ferro M.I.T."/>
            <person name="Varani A.M."/>
            <person name="Ferreira R.M."/>
            <person name="dos Santos V.L."/>
            <person name="Silva U.C."/>
            <person name="Setubal J.C."/>
            <person name="Moreira L.M."/>
        </authorList>
    </citation>
    <scope>NUCLEOTIDE SEQUENCE [LARGE SCALE GENOMIC DNA]</scope>
    <source>
        <strain evidence="2 3">FG3</strain>
        <plasmid evidence="2 3">p2-125</plasmid>
    </source>
</reference>
<proteinExistence type="predicted"/>